<evidence type="ECO:0000256" key="1">
    <source>
        <dbReference type="SAM" id="MobiDB-lite"/>
    </source>
</evidence>
<evidence type="ECO:0000313" key="4">
    <source>
        <dbReference type="WBParaSite" id="SSLN_0001679101-mRNA-1"/>
    </source>
</evidence>
<name>A0A183TI81_SCHSO</name>
<reference evidence="4" key="1">
    <citation type="submission" date="2016-06" db="UniProtKB">
        <authorList>
            <consortium name="WormBaseParasite"/>
        </authorList>
    </citation>
    <scope>IDENTIFICATION</scope>
</reference>
<dbReference type="AlphaFoldDB" id="A0A183TI81"/>
<dbReference type="WBParaSite" id="SSLN_0001679101-mRNA-1">
    <property type="protein sequence ID" value="SSLN_0001679101-mRNA-1"/>
    <property type="gene ID" value="SSLN_0001679101"/>
</dbReference>
<organism evidence="4">
    <name type="scientific">Schistocephalus solidus</name>
    <name type="common">Tapeworm</name>
    <dbReference type="NCBI Taxonomy" id="70667"/>
    <lineage>
        <taxon>Eukaryota</taxon>
        <taxon>Metazoa</taxon>
        <taxon>Spiralia</taxon>
        <taxon>Lophotrochozoa</taxon>
        <taxon>Platyhelminthes</taxon>
        <taxon>Cestoda</taxon>
        <taxon>Eucestoda</taxon>
        <taxon>Diphyllobothriidea</taxon>
        <taxon>Diphyllobothriidae</taxon>
        <taxon>Schistocephalus</taxon>
    </lineage>
</organism>
<gene>
    <name evidence="2" type="ORF">SSLN_LOCUS16179</name>
</gene>
<dbReference type="EMBL" id="UYSU01040768">
    <property type="protein sequence ID" value="VDM02565.1"/>
    <property type="molecule type" value="Genomic_DNA"/>
</dbReference>
<proteinExistence type="predicted"/>
<protein>
    <submittedName>
        <fullName evidence="2 4">Uncharacterized protein</fullName>
    </submittedName>
</protein>
<feature type="region of interest" description="Disordered" evidence="1">
    <location>
        <begin position="266"/>
        <end position="322"/>
    </location>
</feature>
<evidence type="ECO:0000313" key="3">
    <source>
        <dbReference type="Proteomes" id="UP000275846"/>
    </source>
</evidence>
<dbReference type="OrthoDB" id="6304610at2759"/>
<feature type="compositionally biased region" description="Polar residues" evidence="1">
    <location>
        <begin position="268"/>
        <end position="283"/>
    </location>
</feature>
<sequence>MHPRSWRWQLLDYVLVRRRDRQDMLVTKAIRDADACTDHRVTRTPSKQDWFDDNDADISKLLAEKNGLRKAYMSLRTNATKAAFIRCHRLVQQRLREMQDAWMVHKAKEIQGSDGTTLLAEKSQILKRLAEHFRSVLDCSSSISDTAIDCLPQVDTNSDLDLPPSLPETIRAMQHIFSGKAPGSDAVPPEVYKPGGPRLNSQHPSKIDDEVATRISKASQAYGRLQASMWNCHGIHLNTKRKMYKGRHLVDDPLRSGDLDRLLEPSQEAESLPSQLPPQNTEAAMTKQDPGHGSLGADRNPQHSSHAEVIATAMERSPSENG</sequence>
<evidence type="ECO:0000313" key="2">
    <source>
        <dbReference type="EMBL" id="VDM02565.1"/>
    </source>
</evidence>
<dbReference type="Proteomes" id="UP000275846">
    <property type="component" value="Unassembled WGS sequence"/>
</dbReference>
<accession>A0A183TI81</accession>
<keyword evidence="3" id="KW-1185">Reference proteome</keyword>
<reference evidence="2 3" key="2">
    <citation type="submission" date="2018-11" db="EMBL/GenBank/DDBJ databases">
        <authorList>
            <consortium name="Pathogen Informatics"/>
        </authorList>
    </citation>
    <scope>NUCLEOTIDE SEQUENCE [LARGE SCALE GENOMIC DNA]</scope>
    <source>
        <strain evidence="2 3">NST_G2</strain>
    </source>
</reference>